<evidence type="ECO:0000256" key="1">
    <source>
        <dbReference type="SAM" id="MobiDB-lite"/>
    </source>
</evidence>
<dbReference type="EMBL" id="MU150235">
    <property type="protein sequence ID" value="KAF9467792.1"/>
    <property type="molecule type" value="Genomic_DNA"/>
</dbReference>
<feature type="region of interest" description="Disordered" evidence="1">
    <location>
        <begin position="52"/>
        <end position="79"/>
    </location>
</feature>
<organism evidence="2 3">
    <name type="scientific">Collybia nuda</name>
    <dbReference type="NCBI Taxonomy" id="64659"/>
    <lineage>
        <taxon>Eukaryota</taxon>
        <taxon>Fungi</taxon>
        <taxon>Dikarya</taxon>
        <taxon>Basidiomycota</taxon>
        <taxon>Agaricomycotina</taxon>
        <taxon>Agaricomycetes</taxon>
        <taxon>Agaricomycetidae</taxon>
        <taxon>Agaricales</taxon>
        <taxon>Tricholomatineae</taxon>
        <taxon>Clitocybaceae</taxon>
        <taxon>Collybia</taxon>
    </lineage>
</organism>
<dbReference type="Proteomes" id="UP000807353">
    <property type="component" value="Unassembled WGS sequence"/>
</dbReference>
<evidence type="ECO:0000313" key="3">
    <source>
        <dbReference type="Proteomes" id="UP000807353"/>
    </source>
</evidence>
<feature type="region of interest" description="Disordered" evidence="1">
    <location>
        <begin position="1"/>
        <end position="22"/>
    </location>
</feature>
<keyword evidence="3" id="KW-1185">Reference proteome</keyword>
<comment type="caution">
    <text evidence="2">The sequence shown here is derived from an EMBL/GenBank/DDBJ whole genome shotgun (WGS) entry which is preliminary data.</text>
</comment>
<feature type="compositionally biased region" description="Basic and acidic residues" evidence="1">
    <location>
        <begin position="13"/>
        <end position="22"/>
    </location>
</feature>
<gene>
    <name evidence="2" type="ORF">BDZ94DRAFT_1247740</name>
</gene>
<dbReference type="AlphaFoldDB" id="A0A9P5YD07"/>
<reference evidence="2" key="1">
    <citation type="submission" date="2020-11" db="EMBL/GenBank/DDBJ databases">
        <authorList>
            <consortium name="DOE Joint Genome Institute"/>
            <person name="Ahrendt S."/>
            <person name="Riley R."/>
            <person name="Andreopoulos W."/>
            <person name="Labutti K."/>
            <person name="Pangilinan J."/>
            <person name="Ruiz-Duenas F.J."/>
            <person name="Barrasa J.M."/>
            <person name="Sanchez-Garcia M."/>
            <person name="Camarero S."/>
            <person name="Miyauchi S."/>
            <person name="Serrano A."/>
            <person name="Linde D."/>
            <person name="Babiker R."/>
            <person name="Drula E."/>
            <person name="Ayuso-Fernandez I."/>
            <person name="Pacheco R."/>
            <person name="Padilla G."/>
            <person name="Ferreira P."/>
            <person name="Barriuso J."/>
            <person name="Kellner H."/>
            <person name="Castanera R."/>
            <person name="Alfaro M."/>
            <person name="Ramirez L."/>
            <person name="Pisabarro A.G."/>
            <person name="Kuo A."/>
            <person name="Tritt A."/>
            <person name="Lipzen A."/>
            <person name="He G."/>
            <person name="Yan M."/>
            <person name="Ng V."/>
            <person name="Cullen D."/>
            <person name="Martin F."/>
            <person name="Rosso M.-N."/>
            <person name="Henrissat B."/>
            <person name="Hibbett D."/>
            <person name="Martinez A.T."/>
            <person name="Grigoriev I.V."/>
        </authorList>
    </citation>
    <scope>NUCLEOTIDE SEQUENCE</scope>
    <source>
        <strain evidence="2">CBS 247.69</strain>
    </source>
</reference>
<feature type="compositionally biased region" description="Acidic residues" evidence="1">
    <location>
        <begin position="1"/>
        <end position="12"/>
    </location>
</feature>
<evidence type="ECO:0000313" key="2">
    <source>
        <dbReference type="EMBL" id="KAF9467792.1"/>
    </source>
</evidence>
<name>A0A9P5YD07_9AGAR</name>
<protein>
    <submittedName>
        <fullName evidence="2">Uncharacterized protein</fullName>
    </submittedName>
</protein>
<sequence length="160" mass="18001">MYDVDVPSDPEEENNRANELRKQAVIDGWRNQWTLKKNTKETPRTAERPKLVRRETNVTPAGRHSLGHIQSRFRPYPLATPQSAPAKIILQKNVKSRRAQGRKSLPFLEAVRSVSPSAANLFDLESPEYNAAAHDAPFPRLADLQHFRQAIVPLGASKGC</sequence>
<dbReference type="OrthoDB" id="2802169at2759"/>
<accession>A0A9P5YD07</accession>
<proteinExistence type="predicted"/>